<dbReference type="Gene3D" id="3.40.190.10">
    <property type="entry name" value="Periplasmic binding protein-like II"/>
    <property type="match status" value="2"/>
</dbReference>
<dbReference type="EMBL" id="CP117417">
    <property type="protein sequence ID" value="WCT78275.1"/>
    <property type="molecule type" value="Genomic_DNA"/>
</dbReference>
<dbReference type="PANTHER" id="PTHR30006:SF25">
    <property type="entry name" value="PHOSPHOGLYCERATE TRANSPORT REGULATORY PROTEIN PGTC"/>
    <property type="match status" value="1"/>
</dbReference>
<reference evidence="2 3" key="1">
    <citation type="submission" date="2023-02" db="EMBL/GenBank/DDBJ databases">
        <title>Genome sequence of Novosphingobium humi KACC 19094.</title>
        <authorList>
            <person name="Kim S."/>
            <person name="Heo J."/>
            <person name="Kwon S.-W."/>
        </authorList>
    </citation>
    <scope>NUCLEOTIDE SEQUENCE [LARGE SCALE GENOMIC DNA]</scope>
    <source>
        <strain evidence="2 3">KACC 19094</strain>
    </source>
</reference>
<dbReference type="Pfam" id="PF13416">
    <property type="entry name" value="SBP_bac_8"/>
    <property type="match status" value="1"/>
</dbReference>
<name>A0ABY7TYC7_9SPHN</name>
<evidence type="ECO:0000256" key="1">
    <source>
        <dbReference type="ARBA" id="ARBA00022729"/>
    </source>
</evidence>
<dbReference type="InterPro" id="IPR006059">
    <property type="entry name" value="SBP"/>
</dbReference>
<evidence type="ECO:0000313" key="3">
    <source>
        <dbReference type="Proteomes" id="UP001218231"/>
    </source>
</evidence>
<dbReference type="SUPFAM" id="SSF53850">
    <property type="entry name" value="Periplasmic binding protein-like II"/>
    <property type="match status" value="1"/>
</dbReference>
<proteinExistence type="predicted"/>
<gene>
    <name evidence="2" type="ORF">PQ457_04690</name>
</gene>
<dbReference type="RefSeq" id="WP_273618605.1">
    <property type="nucleotide sequence ID" value="NZ_CP117417.1"/>
</dbReference>
<sequence length="385" mass="42203">MGQRTIVMNGHGAPRHPAPRYPLPKCRAWICGFAALALMGGCSPRSTEPVPPGYPVSYGAIVAAAEKEGGVVVWSSVDHDKAARLLADFRSMYPLVRLTYKELPAQELDRQFHAAADHHRQSADILWSSAMDLQIKLVNDGYSARYTSPEKPAVPDWANWKDEAWGITAEPIVMIYNRRLLPDAQAPRDHAQLTAMLEAKPARLDGRIASYDVTRSAVGYLYFTQDRQASPAIWQLIRAMGANHLRGFATAEEILRDVAAGHALVGYNIIGSYALEESLHHPDIGVILPSDYTLIMSRIVMIPKAAAHPNGARLFLDYLLSPRGQRQIKAMGMAPVRADVAPPAGLNTAGRPTLAIEVGPPLLAGQDRLTHDLLIKRWQRTLAGP</sequence>
<accession>A0ABY7TYC7</accession>
<protein>
    <submittedName>
        <fullName evidence="2">ABC transporter substrate-binding protein</fullName>
    </submittedName>
</protein>
<organism evidence="2 3">
    <name type="scientific">Novosphingobium humi</name>
    <dbReference type="NCBI Taxonomy" id="2282397"/>
    <lineage>
        <taxon>Bacteria</taxon>
        <taxon>Pseudomonadati</taxon>
        <taxon>Pseudomonadota</taxon>
        <taxon>Alphaproteobacteria</taxon>
        <taxon>Sphingomonadales</taxon>
        <taxon>Sphingomonadaceae</taxon>
        <taxon>Novosphingobium</taxon>
    </lineage>
</organism>
<keyword evidence="1" id="KW-0732">Signal</keyword>
<dbReference type="PANTHER" id="PTHR30006">
    <property type="entry name" value="THIAMINE-BINDING PERIPLASMIC PROTEIN-RELATED"/>
    <property type="match status" value="1"/>
</dbReference>
<evidence type="ECO:0000313" key="2">
    <source>
        <dbReference type="EMBL" id="WCT78275.1"/>
    </source>
</evidence>
<keyword evidence="3" id="KW-1185">Reference proteome</keyword>
<dbReference type="Proteomes" id="UP001218231">
    <property type="component" value="Chromosome"/>
</dbReference>